<proteinExistence type="predicted"/>
<protein>
    <recommendedName>
        <fullName evidence="1">Calcineurin-like phosphoesterase domain-containing protein</fullName>
    </recommendedName>
</protein>
<evidence type="ECO:0000259" key="1">
    <source>
        <dbReference type="Pfam" id="PF00149"/>
    </source>
</evidence>
<dbReference type="Pfam" id="PF00149">
    <property type="entry name" value="Metallophos"/>
    <property type="match status" value="1"/>
</dbReference>
<gene>
    <name evidence="2" type="ORF">DBT54_10460</name>
</gene>
<evidence type="ECO:0000313" key="3">
    <source>
        <dbReference type="Proteomes" id="UP000251923"/>
    </source>
</evidence>
<dbReference type="InterPro" id="IPR029052">
    <property type="entry name" value="Metallo-depent_PP-like"/>
</dbReference>
<dbReference type="SUPFAM" id="SSF56300">
    <property type="entry name" value="Metallo-dependent phosphatases"/>
    <property type="match status" value="1"/>
</dbReference>
<dbReference type="EMBL" id="QMHM01000134">
    <property type="protein sequence ID" value="RAV73958.1"/>
    <property type="molecule type" value="Genomic_DNA"/>
</dbReference>
<dbReference type="PANTHER" id="PTHR37844:SF2">
    <property type="entry name" value="SER_THR PROTEIN PHOSPHATASE SUPERFAMILY (AFU_ORTHOLOGUE AFUA_1G14840)"/>
    <property type="match status" value="1"/>
</dbReference>
<accession>A0A329NTN6</accession>
<dbReference type="GO" id="GO:0016787">
    <property type="term" value="F:hydrolase activity"/>
    <property type="evidence" value="ECO:0007669"/>
    <property type="project" value="InterPro"/>
</dbReference>
<dbReference type="AlphaFoldDB" id="A0A329NTN6"/>
<dbReference type="Gene3D" id="3.60.21.10">
    <property type="match status" value="1"/>
</dbReference>
<organism evidence="2 3">
    <name type="scientific">Aerococcus urinae</name>
    <dbReference type="NCBI Taxonomy" id="1376"/>
    <lineage>
        <taxon>Bacteria</taxon>
        <taxon>Bacillati</taxon>
        <taxon>Bacillota</taxon>
        <taxon>Bacilli</taxon>
        <taxon>Lactobacillales</taxon>
        <taxon>Aerococcaceae</taxon>
        <taxon>Aerococcus</taxon>
    </lineage>
</organism>
<reference evidence="2 3" key="1">
    <citation type="submission" date="2018-04" db="EMBL/GenBank/DDBJ databases">
        <title>Aerococcus urinae genomes.</title>
        <authorList>
            <person name="Hilt E."/>
            <person name="Gilbert N.M."/>
            <person name="Thomas-White K."/>
            <person name="Putonti C."/>
            <person name="Lewis A.L."/>
            <person name="Visck K.L."/>
            <person name="Wolfe A.J."/>
        </authorList>
    </citation>
    <scope>NUCLEOTIDE SEQUENCE [LARGE SCALE GENOMIC DNA]</scope>
    <source>
        <strain evidence="2 3">UMB7480</strain>
    </source>
</reference>
<dbReference type="InterPro" id="IPR004843">
    <property type="entry name" value="Calcineurin-like_PHP"/>
</dbReference>
<feature type="non-terminal residue" evidence="2">
    <location>
        <position position="1"/>
    </location>
</feature>
<feature type="domain" description="Calcineurin-like phosphoesterase" evidence="1">
    <location>
        <begin position="23"/>
        <end position="93"/>
    </location>
</feature>
<name>A0A329NTN6_9LACT</name>
<evidence type="ECO:0000313" key="2">
    <source>
        <dbReference type="EMBL" id="RAV73958.1"/>
    </source>
</evidence>
<dbReference type="PANTHER" id="PTHR37844">
    <property type="entry name" value="SER/THR PROTEIN PHOSPHATASE SUPERFAMILY (AFU_ORTHOLOGUE AFUA_1G14840)"/>
    <property type="match status" value="1"/>
</dbReference>
<comment type="caution">
    <text evidence="2">The sequence shown here is derived from an EMBL/GenBank/DDBJ whole genome shotgun (WGS) entry which is preliminary data.</text>
</comment>
<dbReference type="Proteomes" id="UP000251923">
    <property type="component" value="Unassembled WGS sequence"/>
</dbReference>
<sequence>YKEIRRVLRDDSTCRIDTDYLLDAHNKCRTWLSSELKRDFDGPTLVATHTAPSRQSIKSHGTHNVVAAAFASDMEQFIQDYEIAAWVHGHIHDSVDYMIGQTRVVSNPYGYERFERNSEFDPAFVVEL</sequence>